<feature type="signal peptide" evidence="1">
    <location>
        <begin position="1"/>
        <end position="21"/>
    </location>
</feature>
<reference evidence="2 3" key="1">
    <citation type="submission" date="2020-02" db="EMBL/GenBank/DDBJ databases">
        <title>Draft genome sequence of Limisphaera ngatamarikiensis NGM72.4T, a thermophilic Verrucomicrobia grouped in subdivision 3.</title>
        <authorList>
            <person name="Carere C.R."/>
            <person name="Steen J."/>
            <person name="Hugenholtz P."/>
            <person name="Stott M.B."/>
        </authorList>
    </citation>
    <scope>NUCLEOTIDE SEQUENCE [LARGE SCALE GENOMIC DNA]</scope>
    <source>
        <strain evidence="2 3">NGM72.4</strain>
    </source>
</reference>
<dbReference type="InterPro" id="IPR050218">
    <property type="entry name" value="LptD"/>
</dbReference>
<dbReference type="AlphaFoldDB" id="A0A6M1RLE6"/>
<dbReference type="GO" id="GO:0009279">
    <property type="term" value="C:cell outer membrane"/>
    <property type="evidence" value="ECO:0007669"/>
    <property type="project" value="TreeGrafter"/>
</dbReference>
<evidence type="ECO:0000313" key="3">
    <source>
        <dbReference type="Proteomes" id="UP000477311"/>
    </source>
</evidence>
<keyword evidence="1" id="KW-0732">Signal</keyword>
<proteinExistence type="predicted"/>
<comment type="caution">
    <text evidence="2">The sequence shown here is derived from an EMBL/GenBank/DDBJ whole genome shotgun (WGS) entry which is preliminary data.</text>
</comment>
<dbReference type="Proteomes" id="UP000477311">
    <property type="component" value="Unassembled WGS sequence"/>
</dbReference>
<dbReference type="PANTHER" id="PTHR30189">
    <property type="entry name" value="LPS-ASSEMBLY PROTEIN"/>
    <property type="match status" value="1"/>
</dbReference>
<evidence type="ECO:0000313" key="2">
    <source>
        <dbReference type="EMBL" id="NGO38419.1"/>
    </source>
</evidence>
<gene>
    <name evidence="2" type="ORF">G4L39_03270</name>
</gene>
<dbReference type="EMBL" id="JAAKYA010000015">
    <property type="protein sequence ID" value="NGO38419.1"/>
    <property type="molecule type" value="Genomic_DNA"/>
</dbReference>
<evidence type="ECO:0000256" key="1">
    <source>
        <dbReference type="SAM" id="SignalP"/>
    </source>
</evidence>
<dbReference type="PANTHER" id="PTHR30189:SF1">
    <property type="entry name" value="LPS-ASSEMBLY PROTEIN LPTD"/>
    <property type="match status" value="1"/>
</dbReference>
<accession>A0A6M1RLE6</accession>
<sequence length="736" mass="84850">MTGRFRIAALAALGWIALALAGQDQPLKPADGWELYSLTDQSRFEYRPAQGIVLGTNGVVIRYGEASLTADVVWLNQETGEAVAEGRVRIMHADQVWVGERIRYNFRTRRMQAEQFRTGRPPVFVAAEGLDADTAGAVYTATNAWLTTDDVAVPFDRIEARQIVVVPGQYVELRHATLYLGSVPVFYFPYYRRSLAESGPRWDVVPGYRSRFGAYLLGTWWWQLTPQLEGAVHLDYRTQRGPGAGLDLQGHAGPWGDPRLEYYYAHDTDPGTDPRGGTIDPDRHRLALAWLARPWTNTALRAQLRYFTDPRVEQDFFESLYRRNPQPRTFFELEQSAERWGLELLAEPRVNDFFQTVERLPEVRLNGWRQPIGQTPLFYESQSSLGFYRLRYPETNGWIEPRVEAWRGDSLHQVIWPWTVGDWLHITPEIGGRLTAYGEADGPGARTSDETRALFHTGLDLSFKASRTWPELHSAWLDLDGLRHVVQPSVRYLFMPRPHPRPTALPRFDGLQPSLWMLPLDFPAYNAVDALDKMHVLRLGLHQRWYTKRNRTVSTLAAWSLYTDLALETGPGQDTWNDLLSDLVFRPRSWAVLRSAVRVAPEAGQLRLAFHSLTLEPNDRWNWTLGHYYLHDDFRNDPTAWGPGHHLLFHSLLWRWDDNWAFRITHHYEVDEGQLQEQFYTVYRDFRSWTGAVTFRVRNPRQGPTDYAVAFAFSLKAAPKYRVGEDNLQPYGLLGR</sequence>
<dbReference type="RefSeq" id="WP_165105878.1">
    <property type="nucleotide sequence ID" value="NZ_JAAKYA010000015.1"/>
</dbReference>
<feature type="chain" id="PRO_5026867669" evidence="1">
    <location>
        <begin position="22"/>
        <end position="736"/>
    </location>
</feature>
<name>A0A6M1RLE6_9BACT</name>
<protein>
    <submittedName>
        <fullName evidence="2">LPS-assembly protein LptD</fullName>
    </submittedName>
</protein>
<dbReference type="GO" id="GO:1990351">
    <property type="term" value="C:transporter complex"/>
    <property type="evidence" value="ECO:0007669"/>
    <property type="project" value="TreeGrafter"/>
</dbReference>
<organism evidence="2 3">
    <name type="scientific">Limisphaera ngatamarikiensis</name>
    <dbReference type="NCBI Taxonomy" id="1324935"/>
    <lineage>
        <taxon>Bacteria</taxon>
        <taxon>Pseudomonadati</taxon>
        <taxon>Verrucomicrobiota</taxon>
        <taxon>Verrucomicrobiia</taxon>
        <taxon>Limisphaerales</taxon>
        <taxon>Limisphaeraceae</taxon>
        <taxon>Limisphaera</taxon>
    </lineage>
</organism>
<keyword evidence="3" id="KW-1185">Reference proteome</keyword>